<protein>
    <recommendedName>
        <fullName evidence="4">Cytochrome c domain-containing protein</fullName>
    </recommendedName>
</protein>
<keyword evidence="1" id="KW-0732">Signal</keyword>
<proteinExistence type="predicted"/>
<evidence type="ECO:0008006" key="4">
    <source>
        <dbReference type="Google" id="ProtNLM"/>
    </source>
</evidence>
<accession>A0ABU3B510</accession>
<reference evidence="2 3" key="1">
    <citation type="submission" date="2023-09" db="EMBL/GenBank/DDBJ databases">
        <authorList>
            <person name="Rey-Velasco X."/>
        </authorList>
    </citation>
    <scope>NUCLEOTIDE SEQUENCE [LARGE SCALE GENOMIC DNA]</scope>
    <source>
        <strain evidence="2 3">P385</strain>
    </source>
</reference>
<evidence type="ECO:0000313" key="3">
    <source>
        <dbReference type="Proteomes" id="UP001259982"/>
    </source>
</evidence>
<sequence>MRRVLILLLMLTATTASADWRKTADTDEKVETLVEILPGTSHWMLDVAERYRNLYWAAKLEQWEFAAYQADKLHGLLDETVPLARDKRAETAARFVDRVYPELTEAVQSRDWDRFESAFESMRGECIACHAANDYGFIIPAKVPRRGESPALHFDDTP</sequence>
<evidence type="ECO:0000313" key="2">
    <source>
        <dbReference type="EMBL" id="MDT0617543.1"/>
    </source>
</evidence>
<organism evidence="2 3">
    <name type="scientific">Spectribacter acetivorans</name>
    <dbReference type="NCBI Taxonomy" id="3075603"/>
    <lineage>
        <taxon>Bacteria</taxon>
        <taxon>Pseudomonadati</taxon>
        <taxon>Pseudomonadota</taxon>
        <taxon>Gammaproteobacteria</taxon>
        <taxon>Salinisphaerales</taxon>
        <taxon>Salinisphaeraceae</taxon>
        <taxon>Spectribacter</taxon>
    </lineage>
</organism>
<evidence type="ECO:0000256" key="1">
    <source>
        <dbReference type="SAM" id="SignalP"/>
    </source>
</evidence>
<dbReference type="EMBL" id="JAVRHY010000002">
    <property type="protein sequence ID" value="MDT0617543.1"/>
    <property type="molecule type" value="Genomic_DNA"/>
</dbReference>
<dbReference type="RefSeq" id="WP_311657364.1">
    <property type="nucleotide sequence ID" value="NZ_JAVRHY010000002.1"/>
</dbReference>
<comment type="caution">
    <text evidence="2">The sequence shown here is derived from an EMBL/GenBank/DDBJ whole genome shotgun (WGS) entry which is preliminary data.</text>
</comment>
<dbReference type="InterPro" id="IPR010980">
    <property type="entry name" value="Cyt_c/b562"/>
</dbReference>
<feature type="chain" id="PRO_5046000241" description="Cytochrome c domain-containing protein" evidence="1">
    <location>
        <begin position="19"/>
        <end position="158"/>
    </location>
</feature>
<keyword evidence="3" id="KW-1185">Reference proteome</keyword>
<dbReference type="Proteomes" id="UP001259982">
    <property type="component" value="Unassembled WGS sequence"/>
</dbReference>
<feature type="signal peptide" evidence="1">
    <location>
        <begin position="1"/>
        <end position="18"/>
    </location>
</feature>
<name>A0ABU3B510_9GAMM</name>
<dbReference type="SUPFAM" id="SSF47175">
    <property type="entry name" value="Cytochromes"/>
    <property type="match status" value="1"/>
</dbReference>
<gene>
    <name evidence="2" type="ORF">RM531_03580</name>
</gene>